<proteinExistence type="predicted"/>
<dbReference type="InterPro" id="IPR000620">
    <property type="entry name" value="EamA_dom"/>
</dbReference>
<keyword evidence="1" id="KW-0472">Membrane</keyword>
<accession>A0A4P7D2D1</accession>
<organism evidence="3 4">
    <name type="scientific">Paraburkholderia pallida</name>
    <dbReference type="NCBI Taxonomy" id="2547399"/>
    <lineage>
        <taxon>Bacteria</taxon>
        <taxon>Pseudomonadati</taxon>
        <taxon>Pseudomonadota</taxon>
        <taxon>Betaproteobacteria</taxon>
        <taxon>Burkholderiales</taxon>
        <taxon>Burkholderiaceae</taxon>
        <taxon>Paraburkholderia</taxon>
    </lineage>
</organism>
<feature type="domain" description="EamA" evidence="2">
    <location>
        <begin position="36"/>
        <end position="103"/>
    </location>
</feature>
<dbReference type="Pfam" id="PF00892">
    <property type="entry name" value="EamA"/>
    <property type="match status" value="1"/>
</dbReference>
<dbReference type="InterPro" id="IPR037185">
    <property type="entry name" value="EmrE-like"/>
</dbReference>
<protein>
    <submittedName>
        <fullName evidence="3">EamA family transporter</fullName>
    </submittedName>
</protein>
<evidence type="ECO:0000313" key="3">
    <source>
        <dbReference type="EMBL" id="QBR00835.1"/>
    </source>
</evidence>
<dbReference type="AlphaFoldDB" id="A0A4P7D2D1"/>
<dbReference type="OrthoDB" id="8925227at2"/>
<sequence length="251" mass="26289">MITVGSTVIASKIIGTGLDPMPATALRFAFALPVCFAQALGSVGYTVLLIAGTQRTSAADAGIILGTLPAVCALTAAVVLRERLRASTLAAVGVASLGVALVTLAPAAQHAGNRSLTGGGSRRAAAVSRRRRFEWRPSVRRRGNWRAACATLARHVGRGVLRTGADWYTPRARGSHLHGRRARLGRGARGARAGRAAHARAACRACARCRGRLRDCGTGRVAASGRSGRMTRRLPARPHELASRSCLDFGE</sequence>
<keyword evidence="1" id="KW-0812">Transmembrane</keyword>
<dbReference type="KEGG" id="ppai:E1956_24795"/>
<gene>
    <name evidence="3" type="ORF">E1956_24795</name>
</gene>
<dbReference type="GO" id="GO:0016020">
    <property type="term" value="C:membrane"/>
    <property type="evidence" value="ECO:0007669"/>
    <property type="project" value="InterPro"/>
</dbReference>
<dbReference type="SUPFAM" id="SSF103481">
    <property type="entry name" value="Multidrug resistance efflux transporter EmrE"/>
    <property type="match status" value="1"/>
</dbReference>
<keyword evidence="1" id="KW-1133">Transmembrane helix</keyword>
<keyword evidence="4" id="KW-1185">Reference proteome</keyword>
<dbReference type="Proteomes" id="UP000295727">
    <property type="component" value="Chromosome 2"/>
</dbReference>
<feature type="transmembrane region" description="Helical" evidence="1">
    <location>
        <begin position="63"/>
        <end position="80"/>
    </location>
</feature>
<dbReference type="EMBL" id="CP038149">
    <property type="protein sequence ID" value="QBR00835.1"/>
    <property type="molecule type" value="Genomic_DNA"/>
</dbReference>
<feature type="transmembrane region" description="Helical" evidence="1">
    <location>
        <begin position="28"/>
        <end position="51"/>
    </location>
</feature>
<evidence type="ECO:0000313" key="4">
    <source>
        <dbReference type="Proteomes" id="UP000295727"/>
    </source>
</evidence>
<name>A0A4P7D2D1_9BURK</name>
<evidence type="ECO:0000259" key="2">
    <source>
        <dbReference type="Pfam" id="PF00892"/>
    </source>
</evidence>
<reference evidence="3 4" key="1">
    <citation type="submission" date="2019-03" db="EMBL/GenBank/DDBJ databases">
        <title>Paraburkholderia sp. 7MH5, isolated from subtropical forest soil.</title>
        <authorList>
            <person name="Gao Z.-H."/>
            <person name="Qiu L.-H."/>
        </authorList>
    </citation>
    <scope>NUCLEOTIDE SEQUENCE [LARGE SCALE GENOMIC DNA]</scope>
    <source>
        <strain evidence="3 4">7MH5</strain>
    </source>
</reference>
<evidence type="ECO:0000256" key="1">
    <source>
        <dbReference type="SAM" id="Phobius"/>
    </source>
</evidence>
<feature type="transmembrane region" description="Helical" evidence="1">
    <location>
        <begin position="86"/>
        <end position="105"/>
    </location>
</feature>